<dbReference type="CDD" id="cd00519">
    <property type="entry name" value="Lipase_3"/>
    <property type="match status" value="1"/>
</dbReference>
<dbReference type="GO" id="GO:0006629">
    <property type="term" value="P:lipid metabolic process"/>
    <property type="evidence" value="ECO:0007669"/>
    <property type="project" value="InterPro"/>
</dbReference>
<dbReference type="InterPro" id="IPR002921">
    <property type="entry name" value="Fungal_lipase-type"/>
</dbReference>
<feature type="domain" description="Fungal lipase-type" evidence="1">
    <location>
        <begin position="96"/>
        <end position="223"/>
    </location>
</feature>
<dbReference type="Pfam" id="PF01764">
    <property type="entry name" value="Lipase_3"/>
    <property type="match status" value="1"/>
</dbReference>
<dbReference type="AlphaFoldDB" id="A0A6C0DZ54"/>
<name>A0A6C0DZ54_9ZZZZ</name>
<dbReference type="Gene3D" id="3.40.50.1820">
    <property type="entry name" value="alpha/beta hydrolase"/>
    <property type="match status" value="1"/>
</dbReference>
<dbReference type="PANTHER" id="PTHR45856:SF11">
    <property type="entry name" value="FUNGAL LIPASE-LIKE DOMAIN-CONTAINING PROTEIN"/>
    <property type="match status" value="1"/>
</dbReference>
<dbReference type="SUPFAM" id="SSF53474">
    <property type="entry name" value="alpha/beta-Hydrolases"/>
    <property type="match status" value="1"/>
</dbReference>
<proteinExistence type="predicted"/>
<accession>A0A6C0DZ54</accession>
<sequence>MNIIKTIKSVMYLSKSKHAITIPIDELLASAKRCMMSYKDPNELLDIIDDKMPHKISEFIKEELKDISPRFITDNTNTDAQAYVYSKKNKGKNVHIVFRGTSSYKDVIHDVQLSSILYGTKKERSIRIHSGFMCQYNSIKNAIYDFIRNELGDTVYVSGHSLGGALAQIAAVDISERFGCKVVCHTFGSPRVGDSDFVEWFDNNVKESYRVINVKDIVPNIPMRPLWHHSMRNAISLSKDGYVKKLTYDISPLKRLYIFFKTFNIIKPKNDHSCGIYIDRLELIASCNL</sequence>
<protein>
    <recommendedName>
        <fullName evidence="1">Fungal lipase-type domain-containing protein</fullName>
    </recommendedName>
</protein>
<dbReference type="InterPro" id="IPR051218">
    <property type="entry name" value="Sec_MonoDiacylglyc_Lipase"/>
</dbReference>
<dbReference type="InterPro" id="IPR029058">
    <property type="entry name" value="AB_hydrolase_fold"/>
</dbReference>
<reference evidence="2" key="1">
    <citation type="journal article" date="2020" name="Nature">
        <title>Giant virus diversity and host interactions through global metagenomics.</title>
        <authorList>
            <person name="Schulz F."/>
            <person name="Roux S."/>
            <person name="Paez-Espino D."/>
            <person name="Jungbluth S."/>
            <person name="Walsh D.A."/>
            <person name="Denef V.J."/>
            <person name="McMahon K.D."/>
            <person name="Konstantinidis K.T."/>
            <person name="Eloe-Fadrosh E.A."/>
            <person name="Kyrpides N.C."/>
            <person name="Woyke T."/>
        </authorList>
    </citation>
    <scope>NUCLEOTIDE SEQUENCE</scope>
    <source>
        <strain evidence="2">GVMAG-M-3300023179-107</strain>
    </source>
</reference>
<evidence type="ECO:0000259" key="1">
    <source>
        <dbReference type="Pfam" id="PF01764"/>
    </source>
</evidence>
<evidence type="ECO:0000313" key="2">
    <source>
        <dbReference type="EMBL" id="QHT22177.1"/>
    </source>
</evidence>
<dbReference type="EMBL" id="MN739708">
    <property type="protein sequence ID" value="QHT22177.1"/>
    <property type="molecule type" value="Genomic_DNA"/>
</dbReference>
<dbReference type="PANTHER" id="PTHR45856">
    <property type="entry name" value="ALPHA/BETA-HYDROLASES SUPERFAMILY PROTEIN"/>
    <property type="match status" value="1"/>
</dbReference>
<organism evidence="2">
    <name type="scientific">viral metagenome</name>
    <dbReference type="NCBI Taxonomy" id="1070528"/>
    <lineage>
        <taxon>unclassified sequences</taxon>
        <taxon>metagenomes</taxon>
        <taxon>organismal metagenomes</taxon>
    </lineage>
</organism>